<keyword evidence="3" id="KW-1185">Reference proteome</keyword>
<evidence type="ECO:0000313" key="2">
    <source>
        <dbReference type="EMBL" id="MBM6922863.1"/>
    </source>
</evidence>
<feature type="domain" description="Peptidase M20 dimerisation" evidence="1">
    <location>
        <begin position="186"/>
        <end position="279"/>
    </location>
</feature>
<accession>A0ABS2GM25</accession>
<dbReference type="PIRSF" id="PIRSF005962">
    <property type="entry name" value="Pept_M20D_amidohydro"/>
    <property type="match status" value="1"/>
</dbReference>
<sequence>MKELLEQAEALSGELVRWRRHIHENPEVGADLPDTCAYVTEELKKMGYEPYPVGGGVVAMLDGDPNGKVILLRGDMDALPMEEQSGEAFSSKRPGRMHACGHDTHTAMLLGAAKLLMDNKDKVKGRVKFMFQPGEEGYKGALHMVEAGLLENPHVDAALGMHSQSASDYPTGTIMHTTGPSAASADGFKVIVHGKGAHGARPEDGIDPVNILAHILIALQTINSRERNQQEPLILTIGQLIAGTAENIIPNDGYLTGTIRAFNQEVRVHAKRRLEEISKGIAATFGATAEIQWYTEFAPTINDRALIAELDGYVRELLGDDRVKITEPQMGSEDFSEVMLRVPGAFFNLSTGSREEGYLFGAHNPQVRHNEAALPTGSAVYAYTAMRWLEENC</sequence>
<evidence type="ECO:0000259" key="1">
    <source>
        <dbReference type="Pfam" id="PF07687"/>
    </source>
</evidence>
<dbReference type="RefSeq" id="WP_204720040.1">
    <property type="nucleotide sequence ID" value="NZ_JACSNR010000003.1"/>
</dbReference>
<name>A0ABS2GM25_9FIRM</name>
<dbReference type="SUPFAM" id="SSF53187">
    <property type="entry name" value="Zn-dependent exopeptidases"/>
    <property type="match status" value="1"/>
</dbReference>
<dbReference type="InterPro" id="IPR017439">
    <property type="entry name" value="Amidohydrolase"/>
</dbReference>
<evidence type="ECO:0000313" key="3">
    <source>
        <dbReference type="Proteomes" id="UP000724149"/>
    </source>
</evidence>
<dbReference type="CDD" id="cd03886">
    <property type="entry name" value="M20_Acy1"/>
    <property type="match status" value="1"/>
</dbReference>
<dbReference type="Gene3D" id="3.30.70.360">
    <property type="match status" value="1"/>
</dbReference>
<dbReference type="InterPro" id="IPR002933">
    <property type="entry name" value="Peptidase_M20"/>
</dbReference>
<dbReference type="InterPro" id="IPR011650">
    <property type="entry name" value="Peptidase_M20_dimer"/>
</dbReference>
<comment type="caution">
    <text evidence="2">The sequence shown here is derived from an EMBL/GenBank/DDBJ whole genome shotgun (WGS) entry which is preliminary data.</text>
</comment>
<organism evidence="2 3">
    <name type="scientific">Hydrogenoanaerobacterium saccharovorans</name>
    <dbReference type="NCBI Taxonomy" id="474960"/>
    <lineage>
        <taxon>Bacteria</taxon>
        <taxon>Bacillati</taxon>
        <taxon>Bacillota</taxon>
        <taxon>Clostridia</taxon>
        <taxon>Eubacteriales</taxon>
        <taxon>Oscillospiraceae</taxon>
        <taxon>Hydrogenoanaerobacterium</taxon>
    </lineage>
</organism>
<dbReference type="NCBIfam" id="TIGR01891">
    <property type="entry name" value="amidohydrolases"/>
    <property type="match status" value="1"/>
</dbReference>
<reference evidence="2 3" key="1">
    <citation type="journal article" date="2021" name="Sci. Rep.">
        <title>The distribution of antibiotic resistance genes in chicken gut microbiota commensals.</title>
        <authorList>
            <person name="Juricova H."/>
            <person name="Matiasovicova J."/>
            <person name="Kubasova T."/>
            <person name="Cejkova D."/>
            <person name="Rychlik I."/>
        </authorList>
    </citation>
    <scope>NUCLEOTIDE SEQUENCE [LARGE SCALE GENOMIC DNA]</scope>
    <source>
        <strain evidence="2 3">An564</strain>
    </source>
</reference>
<dbReference type="PANTHER" id="PTHR11014:SF63">
    <property type="entry name" value="METALLOPEPTIDASE, PUTATIVE (AFU_ORTHOLOGUE AFUA_6G09600)-RELATED"/>
    <property type="match status" value="1"/>
</dbReference>
<gene>
    <name evidence="2" type="ORF">H9X81_04035</name>
</gene>
<dbReference type="EMBL" id="JACSNR010000003">
    <property type="protein sequence ID" value="MBM6922863.1"/>
    <property type="molecule type" value="Genomic_DNA"/>
</dbReference>
<protein>
    <submittedName>
        <fullName evidence="2">Amidohydrolase</fullName>
    </submittedName>
</protein>
<proteinExistence type="predicted"/>
<dbReference type="Pfam" id="PF01546">
    <property type="entry name" value="Peptidase_M20"/>
    <property type="match status" value="1"/>
</dbReference>
<dbReference type="Pfam" id="PF07687">
    <property type="entry name" value="M20_dimer"/>
    <property type="match status" value="1"/>
</dbReference>
<dbReference type="Gene3D" id="3.40.630.10">
    <property type="entry name" value="Zn peptidases"/>
    <property type="match status" value="1"/>
</dbReference>
<dbReference type="SUPFAM" id="SSF55031">
    <property type="entry name" value="Bacterial exopeptidase dimerisation domain"/>
    <property type="match status" value="1"/>
</dbReference>
<dbReference type="PANTHER" id="PTHR11014">
    <property type="entry name" value="PEPTIDASE M20 FAMILY MEMBER"/>
    <property type="match status" value="1"/>
</dbReference>
<dbReference type="InterPro" id="IPR036264">
    <property type="entry name" value="Bact_exopeptidase_dim_dom"/>
</dbReference>
<dbReference type="Proteomes" id="UP000724149">
    <property type="component" value="Unassembled WGS sequence"/>
</dbReference>